<dbReference type="InterPro" id="IPR036322">
    <property type="entry name" value="WD40_repeat_dom_sf"/>
</dbReference>
<dbReference type="Gene3D" id="2.130.10.10">
    <property type="entry name" value="YVTN repeat-like/Quinoprotein amine dehydrogenase"/>
    <property type="match status" value="3"/>
</dbReference>
<dbReference type="Pfam" id="PF00400">
    <property type="entry name" value="WD40"/>
    <property type="match status" value="6"/>
</dbReference>
<feature type="repeat" description="WD" evidence="3">
    <location>
        <begin position="201"/>
        <end position="233"/>
    </location>
</feature>
<protein>
    <recommendedName>
        <fullName evidence="6">WD40 repeat-like protein</fullName>
    </recommendedName>
</protein>
<dbReference type="CDD" id="cd00200">
    <property type="entry name" value="WD40"/>
    <property type="match status" value="1"/>
</dbReference>
<dbReference type="SMART" id="SM00320">
    <property type="entry name" value="WD40"/>
    <property type="match status" value="5"/>
</dbReference>
<dbReference type="EMBL" id="JAACJL010000034">
    <property type="protein sequence ID" value="KAF4615663.1"/>
    <property type="molecule type" value="Genomic_DNA"/>
</dbReference>
<dbReference type="PANTHER" id="PTHR22847:SF637">
    <property type="entry name" value="WD REPEAT DOMAIN 5B"/>
    <property type="match status" value="1"/>
</dbReference>
<feature type="repeat" description="WD" evidence="3">
    <location>
        <begin position="244"/>
        <end position="272"/>
    </location>
</feature>
<keyword evidence="1 3" id="KW-0853">WD repeat</keyword>
<feature type="repeat" description="WD" evidence="3">
    <location>
        <begin position="343"/>
        <end position="378"/>
    </location>
</feature>
<comment type="caution">
    <text evidence="4">The sequence shown here is derived from an EMBL/GenBank/DDBJ whole genome shotgun (WGS) entry which is preliminary data.</text>
</comment>
<evidence type="ECO:0000313" key="4">
    <source>
        <dbReference type="EMBL" id="KAF4615663.1"/>
    </source>
</evidence>
<proteinExistence type="predicted"/>
<dbReference type="InterPro" id="IPR019775">
    <property type="entry name" value="WD40_repeat_CS"/>
</dbReference>
<dbReference type="Proteomes" id="UP000521872">
    <property type="component" value="Unassembled WGS sequence"/>
</dbReference>
<organism evidence="4 5">
    <name type="scientific">Agrocybe pediades</name>
    <dbReference type="NCBI Taxonomy" id="84607"/>
    <lineage>
        <taxon>Eukaryota</taxon>
        <taxon>Fungi</taxon>
        <taxon>Dikarya</taxon>
        <taxon>Basidiomycota</taxon>
        <taxon>Agaricomycotina</taxon>
        <taxon>Agaricomycetes</taxon>
        <taxon>Agaricomycetidae</taxon>
        <taxon>Agaricales</taxon>
        <taxon>Agaricineae</taxon>
        <taxon>Strophariaceae</taxon>
        <taxon>Agrocybe</taxon>
    </lineage>
</organism>
<accession>A0A8H4QRP7</accession>
<dbReference type="PROSITE" id="PS50294">
    <property type="entry name" value="WD_REPEATS_REGION"/>
    <property type="match status" value="4"/>
</dbReference>
<dbReference type="GO" id="GO:0005634">
    <property type="term" value="C:nucleus"/>
    <property type="evidence" value="ECO:0007669"/>
    <property type="project" value="TreeGrafter"/>
</dbReference>
<dbReference type="GO" id="GO:1990234">
    <property type="term" value="C:transferase complex"/>
    <property type="evidence" value="ECO:0007669"/>
    <property type="project" value="UniProtKB-ARBA"/>
</dbReference>
<dbReference type="PROSITE" id="PS00678">
    <property type="entry name" value="WD_REPEATS_1"/>
    <property type="match status" value="2"/>
</dbReference>
<dbReference type="PROSITE" id="PS50082">
    <property type="entry name" value="WD_REPEATS_2"/>
    <property type="match status" value="5"/>
</dbReference>
<dbReference type="InterPro" id="IPR015943">
    <property type="entry name" value="WD40/YVTN_repeat-like_dom_sf"/>
</dbReference>
<dbReference type="PRINTS" id="PR00320">
    <property type="entry name" value="GPROTEINBRPT"/>
</dbReference>
<reference evidence="4 5" key="1">
    <citation type="submission" date="2019-12" db="EMBL/GenBank/DDBJ databases">
        <authorList>
            <person name="Floudas D."/>
            <person name="Bentzer J."/>
            <person name="Ahren D."/>
            <person name="Johansson T."/>
            <person name="Persson P."/>
            <person name="Tunlid A."/>
        </authorList>
    </citation>
    <scope>NUCLEOTIDE SEQUENCE [LARGE SCALE GENOMIC DNA]</scope>
    <source>
        <strain evidence="4 5">CBS 102.39</strain>
    </source>
</reference>
<feature type="repeat" description="WD" evidence="3">
    <location>
        <begin position="167"/>
        <end position="199"/>
    </location>
</feature>
<evidence type="ECO:0000256" key="1">
    <source>
        <dbReference type="ARBA" id="ARBA00022574"/>
    </source>
</evidence>
<evidence type="ECO:0000256" key="3">
    <source>
        <dbReference type="PROSITE-ProRule" id="PRU00221"/>
    </source>
</evidence>
<keyword evidence="2" id="KW-0677">Repeat</keyword>
<dbReference type="SUPFAM" id="SSF50978">
    <property type="entry name" value="WD40 repeat-like"/>
    <property type="match status" value="1"/>
</dbReference>
<evidence type="ECO:0000313" key="5">
    <source>
        <dbReference type="Proteomes" id="UP000521872"/>
    </source>
</evidence>
<dbReference type="PANTHER" id="PTHR22847">
    <property type="entry name" value="WD40 REPEAT PROTEIN"/>
    <property type="match status" value="1"/>
</dbReference>
<name>A0A8H4QRP7_9AGAR</name>
<dbReference type="InterPro" id="IPR001680">
    <property type="entry name" value="WD40_rpt"/>
</dbReference>
<dbReference type="InterPro" id="IPR020472">
    <property type="entry name" value="WD40_PAC1"/>
</dbReference>
<dbReference type="AlphaFoldDB" id="A0A8H4QRP7"/>
<keyword evidence="5" id="KW-1185">Reference proteome</keyword>
<sequence>MILTSHGPAGSQYLIWRSVLEHSNFWEALQVPQHRINEKRELYEQFVELELLNHINIAIDTLLKHPARSTLNGIRQLLKRDEGQRAFYEAVMAKLDDSSGLDEGGKDCLIRESLRIQGSMRFRFEKRLYIQVKQMMGDPQNDYHHEFLDRFSQMFRTYPKIDGGAISIAFSPDGKRLASGSRNATVLLWDTKTASQIGQSLRQNSKLVRSVAFSPDGKRFVSGSWDHTICLWDAEKMVQVGNPWNGHTNEVNCVAFSRDGTKVVSSSDDRKLCDGEPLKGHTSWVRSVAYSPDGKLIASGSDDNTIRLWNSETREQVKEPLRGHSGTVFSVCFCPDGKIGEGLRAHGGWVFGVAFSPDGKQLSSALRDGTIKIWDVESYIKLSLL</sequence>
<evidence type="ECO:0000256" key="2">
    <source>
        <dbReference type="ARBA" id="ARBA00022737"/>
    </source>
</evidence>
<feature type="repeat" description="WD" evidence="3">
    <location>
        <begin position="278"/>
        <end position="319"/>
    </location>
</feature>
<gene>
    <name evidence="4" type="ORF">D9613_012539</name>
</gene>
<evidence type="ECO:0008006" key="6">
    <source>
        <dbReference type="Google" id="ProtNLM"/>
    </source>
</evidence>